<feature type="region of interest" description="Disordered" evidence="1">
    <location>
        <begin position="1"/>
        <end position="60"/>
    </location>
</feature>
<feature type="compositionally biased region" description="Acidic residues" evidence="1">
    <location>
        <begin position="50"/>
        <end position="60"/>
    </location>
</feature>
<proteinExistence type="predicted"/>
<gene>
    <name evidence="2" type="ORF">CQW49_18660</name>
</gene>
<reference evidence="3" key="1">
    <citation type="submission" date="2017-10" db="EMBL/GenBank/DDBJ databases">
        <title>Completed PacBio SMRT sequence of Methylosinus trichosporium OB3b reveals presence of a third large plasmid.</title>
        <authorList>
            <person name="Charles T.C."/>
            <person name="Lynch M.D.J."/>
            <person name="Heil J.R."/>
            <person name="Cheng J."/>
        </authorList>
    </citation>
    <scope>NUCLEOTIDE SEQUENCE [LARGE SCALE GENOMIC DNA]</scope>
    <source>
        <strain evidence="3">OB3b</strain>
    </source>
</reference>
<keyword evidence="3" id="KW-1185">Reference proteome</keyword>
<accession>A0A2D2D3Y9</accession>
<evidence type="ECO:0000256" key="1">
    <source>
        <dbReference type="SAM" id="MobiDB-lite"/>
    </source>
</evidence>
<dbReference type="Proteomes" id="UP000230709">
    <property type="component" value="Chromosome"/>
</dbReference>
<dbReference type="EMBL" id="CP023737">
    <property type="protein sequence ID" value="ATQ69676.1"/>
    <property type="molecule type" value="Genomic_DNA"/>
</dbReference>
<protein>
    <submittedName>
        <fullName evidence="2">Uncharacterized protein</fullName>
    </submittedName>
</protein>
<feature type="compositionally biased region" description="Low complexity" evidence="1">
    <location>
        <begin position="29"/>
        <end position="49"/>
    </location>
</feature>
<dbReference type="AlphaFoldDB" id="A0A2D2D3Y9"/>
<sequence length="60" mass="5854">MLGVSDAGADGSAWVARAPSRREGGAKRAGAVESSASASGVGSTRADANVDVDVDAYTEA</sequence>
<dbReference type="KEGG" id="mtw:CQW49_18660"/>
<organism evidence="2 3">
    <name type="scientific">Methylosinus trichosporium (strain ATCC 35070 / NCIMB 11131 / UNIQEM 75 / OB3b)</name>
    <dbReference type="NCBI Taxonomy" id="595536"/>
    <lineage>
        <taxon>Bacteria</taxon>
        <taxon>Pseudomonadati</taxon>
        <taxon>Pseudomonadota</taxon>
        <taxon>Alphaproteobacteria</taxon>
        <taxon>Hyphomicrobiales</taxon>
        <taxon>Methylocystaceae</taxon>
        <taxon>Methylosinus</taxon>
    </lineage>
</organism>
<evidence type="ECO:0000313" key="2">
    <source>
        <dbReference type="EMBL" id="ATQ69676.1"/>
    </source>
</evidence>
<evidence type="ECO:0000313" key="3">
    <source>
        <dbReference type="Proteomes" id="UP000230709"/>
    </source>
</evidence>
<name>A0A2D2D3Y9_METT3</name>